<dbReference type="SUPFAM" id="SSF49899">
    <property type="entry name" value="Concanavalin A-like lectins/glucanases"/>
    <property type="match status" value="1"/>
</dbReference>
<feature type="domain" description="Galectin" evidence="2">
    <location>
        <begin position="1"/>
        <end position="83"/>
    </location>
</feature>
<reference evidence="3" key="1">
    <citation type="submission" date="2023-08" db="EMBL/GenBank/DDBJ databases">
        <authorList>
            <person name="Alioto T."/>
            <person name="Alioto T."/>
            <person name="Gomez Garrido J."/>
        </authorList>
    </citation>
    <scope>NUCLEOTIDE SEQUENCE</scope>
</reference>
<evidence type="ECO:0000259" key="2">
    <source>
        <dbReference type="PROSITE" id="PS51304"/>
    </source>
</evidence>
<evidence type="ECO:0000313" key="3">
    <source>
        <dbReference type="EMBL" id="CAI9729906.1"/>
    </source>
</evidence>
<protein>
    <submittedName>
        <fullName evidence="3">---NA</fullName>
    </submittedName>
</protein>
<dbReference type="InterPro" id="IPR001079">
    <property type="entry name" value="Galectin_CRD"/>
</dbReference>
<dbReference type="AlphaFoldDB" id="A0AA36F8M5"/>
<evidence type="ECO:0000256" key="1">
    <source>
        <dbReference type="ARBA" id="ARBA00022734"/>
    </source>
</evidence>
<proteinExistence type="predicted"/>
<dbReference type="Proteomes" id="UP001162480">
    <property type="component" value="Chromosome 11"/>
</dbReference>
<keyword evidence="1" id="KW-0430">Lectin</keyword>
<dbReference type="Gene3D" id="2.60.120.200">
    <property type="match status" value="1"/>
</dbReference>
<dbReference type="PROSITE" id="PS51304">
    <property type="entry name" value="GALECTIN"/>
    <property type="match status" value="1"/>
</dbReference>
<name>A0AA36F8M5_OCTVU</name>
<dbReference type="EMBL" id="OX597824">
    <property type="protein sequence ID" value="CAI9729906.1"/>
    <property type="molecule type" value="Genomic_DNA"/>
</dbReference>
<evidence type="ECO:0000313" key="4">
    <source>
        <dbReference type="Proteomes" id="UP001162480"/>
    </source>
</evidence>
<organism evidence="3 4">
    <name type="scientific">Octopus vulgaris</name>
    <name type="common">Common octopus</name>
    <dbReference type="NCBI Taxonomy" id="6645"/>
    <lineage>
        <taxon>Eukaryota</taxon>
        <taxon>Metazoa</taxon>
        <taxon>Spiralia</taxon>
        <taxon>Lophotrochozoa</taxon>
        <taxon>Mollusca</taxon>
        <taxon>Cephalopoda</taxon>
        <taxon>Coleoidea</taxon>
        <taxon>Octopodiformes</taxon>
        <taxon>Octopoda</taxon>
        <taxon>Incirrata</taxon>
        <taxon>Octopodidae</taxon>
        <taxon>Octopus</taxon>
    </lineage>
</organism>
<accession>A0AA36F8M5</accession>
<dbReference type="InterPro" id="IPR013320">
    <property type="entry name" value="ConA-like_dom_sf"/>
</dbReference>
<dbReference type="GO" id="GO:0030246">
    <property type="term" value="F:carbohydrate binding"/>
    <property type="evidence" value="ECO:0007669"/>
    <property type="project" value="UniProtKB-KW"/>
</dbReference>
<keyword evidence="4" id="KW-1185">Reference proteome</keyword>
<sequence>MELPRRSRMSVIVKAIPRSPCLRLTINLSNGDTIPLHTDIRFNYLTYWRRVVYDNYLGNWRRQERVVHRIETITKSRVDEASE</sequence>
<gene>
    <name evidence="3" type="ORF">OCTVUL_1B004741</name>
</gene>